<protein>
    <submittedName>
        <fullName evidence="1">Uncharacterized protein</fullName>
    </submittedName>
</protein>
<comment type="caution">
    <text evidence="1">The sequence shown here is derived from an EMBL/GenBank/DDBJ whole genome shotgun (WGS) entry which is preliminary data.</text>
</comment>
<evidence type="ECO:0000313" key="1">
    <source>
        <dbReference type="EMBL" id="GAE20371.1"/>
    </source>
</evidence>
<accession>W4PKM3</accession>
<dbReference type="AlphaFoldDB" id="W4PKM3"/>
<sequence>MKQNFCRERMEPLFIAWGRTSGGEDTFHKREVGIFFILHLCPVEGCSRSTLSVW</sequence>
<evidence type="ECO:0000313" key="2">
    <source>
        <dbReference type="Proteomes" id="UP000018842"/>
    </source>
</evidence>
<organism evidence="1 2">
    <name type="scientific">Bacteroides pyogenes DSM 20611 = JCM 6294</name>
    <dbReference type="NCBI Taxonomy" id="1121100"/>
    <lineage>
        <taxon>Bacteria</taxon>
        <taxon>Pseudomonadati</taxon>
        <taxon>Bacteroidota</taxon>
        <taxon>Bacteroidia</taxon>
        <taxon>Bacteroidales</taxon>
        <taxon>Bacteroidaceae</taxon>
        <taxon>Bacteroides</taxon>
    </lineage>
</organism>
<proteinExistence type="predicted"/>
<dbReference type="EMBL" id="BAIR01000048">
    <property type="protein sequence ID" value="GAE20371.1"/>
    <property type="molecule type" value="Genomic_DNA"/>
</dbReference>
<reference evidence="2" key="1">
    <citation type="journal article" date="2014" name="Genome">
        <title>Draft Genome Sequences of Three Strains of Bacteroides pyogenes Isolated from a Cat and Swine.</title>
        <authorList>
            <person name="Sakamoto M."/>
            <person name="Oshima K."/>
            <person name="Suda W."/>
            <person name="Kitamura K."/>
            <person name="Iida T."/>
            <person name="Hattori M."/>
            <person name="Ohkuma M."/>
        </authorList>
    </citation>
    <scope>NUCLEOTIDE SEQUENCE [LARGE SCALE GENOMIC DNA]</scope>
    <source>
        <strain evidence="2">JCM 6294</strain>
    </source>
</reference>
<name>W4PKM3_9BACE</name>
<dbReference type="Proteomes" id="UP000018842">
    <property type="component" value="Unassembled WGS sequence"/>
</dbReference>
<gene>
    <name evidence="1" type="ORF">JCM6294_3559</name>
</gene>